<keyword evidence="2" id="KW-1133">Transmembrane helix</keyword>
<dbReference type="AlphaFoldDB" id="A0A8I1AC10"/>
<accession>A0A8I1AC10</accession>
<keyword evidence="1" id="KW-0175">Coiled coil</keyword>
<comment type="caution">
    <text evidence="3">The sequence shown here is derived from an EMBL/GenBank/DDBJ whole genome shotgun (WGS) entry which is preliminary data.</text>
</comment>
<keyword evidence="2" id="KW-0812">Transmembrane</keyword>
<evidence type="ECO:0000256" key="1">
    <source>
        <dbReference type="SAM" id="Coils"/>
    </source>
</evidence>
<feature type="coiled-coil region" evidence="1">
    <location>
        <begin position="122"/>
        <end position="197"/>
    </location>
</feature>
<keyword evidence="4" id="KW-1185">Reference proteome</keyword>
<evidence type="ECO:0000313" key="4">
    <source>
        <dbReference type="Proteomes" id="UP000633619"/>
    </source>
</evidence>
<protein>
    <submittedName>
        <fullName evidence="3">Uncharacterized protein</fullName>
    </submittedName>
</protein>
<proteinExistence type="predicted"/>
<name>A0A8I1AC10_THEIN</name>
<dbReference type="EMBL" id="JAECVW010000003">
    <property type="protein sequence ID" value="MBH8595151.1"/>
    <property type="molecule type" value="Genomic_DNA"/>
</dbReference>
<dbReference type="RefSeq" id="WP_181731462.1">
    <property type="nucleotide sequence ID" value="NZ_JACEIR010000002.1"/>
</dbReference>
<sequence length="233" mass="27762">MGFFNRFSANNTGEALQEIYEELGNMYHQIERIKREISSFRQIDQKLKQATTINQSAVMISQKLNETYRDVQLIQKSIQKDDQETCAYIRQQRKNIEDLIGQLHQKTGEIQEEIEKQMAEALDQHQEKFTDWVNEKQEEKQKQLDEHAKKILESLDQRQKEYEEKKEDLDHKLKNLKETIEAEQKKWSENLAQLNKVILEKEEMWQQKSKQQTILFSILFLLSLALSAGALWF</sequence>
<evidence type="ECO:0000313" key="3">
    <source>
        <dbReference type="EMBL" id="MBH8595151.1"/>
    </source>
</evidence>
<keyword evidence="2" id="KW-0472">Membrane</keyword>
<reference evidence="3 4" key="1">
    <citation type="submission" date="2020-12" db="EMBL/GenBank/DDBJ databases">
        <title>WGS of Thermoactinomyces spp.</title>
        <authorList>
            <person name="Cheng K."/>
        </authorList>
    </citation>
    <scope>NUCLEOTIDE SEQUENCE [LARGE SCALE GENOMIC DNA]</scope>
    <source>
        <strain evidence="4">CICC 10671\DSM 43846</strain>
    </source>
</reference>
<feature type="transmembrane region" description="Helical" evidence="2">
    <location>
        <begin position="214"/>
        <end position="232"/>
    </location>
</feature>
<dbReference type="Proteomes" id="UP000633619">
    <property type="component" value="Unassembled WGS sequence"/>
</dbReference>
<gene>
    <name evidence="3" type="ORF">I8U20_07390</name>
</gene>
<evidence type="ECO:0000256" key="2">
    <source>
        <dbReference type="SAM" id="Phobius"/>
    </source>
</evidence>
<organism evidence="3 4">
    <name type="scientific">Thermoactinomyces intermedius</name>
    <dbReference type="NCBI Taxonomy" id="2024"/>
    <lineage>
        <taxon>Bacteria</taxon>
        <taxon>Bacillati</taxon>
        <taxon>Bacillota</taxon>
        <taxon>Bacilli</taxon>
        <taxon>Bacillales</taxon>
        <taxon>Thermoactinomycetaceae</taxon>
        <taxon>Thermoactinomyces</taxon>
    </lineage>
</organism>